<dbReference type="GO" id="GO:0016757">
    <property type="term" value="F:glycosyltransferase activity"/>
    <property type="evidence" value="ECO:0007669"/>
    <property type="project" value="UniProtKB-KW"/>
</dbReference>
<sequence>MQRIGICGNFGFNQNIANGQIVKTKVIRDKLTAHFGNQHVYTIDSYLWKKRPLKILNECVRLAYKCDTIIILPAHKGIKVFAPLFNILCRIFNCKLQYSVIGGWLPEFLNNNRRLLKSVKNMDTVYVETKTMQSKLVNLGLDNVVYMPNFKDIKLVSYNDLPIKYEEPYKLCTFSRVIKEKGIIDAISAVNEVNKKLGRKAFVLDIYGTVDNKFENELQIALEKSNDNAKYMGLVEFDKSTEVLKKYFALLFPTYYEGEGFPGTIIDAYSSGLPVIASDWRYNKEIIKNDVTGFIYKLDPANKSKGLEEILMYIYSNPDSIITMKRTCIDEAKNYASSVVMQQMIKRINKEY</sequence>
<dbReference type="EMBL" id="JBHSMC010000015">
    <property type="protein sequence ID" value="MFC5465584.1"/>
    <property type="molecule type" value="Genomic_DNA"/>
</dbReference>
<dbReference type="PANTHER" id="PTHR46401:SF2">
    <property type="entry name" value="GLYCOSYLTRANSFERASE WBBK-RELATED"/>
    <property type="match status" value="1"/>
</dbReference>
<accession>A0ABW0LIA9</accession>
<dbReference type="RefSeq" id="WP_382352224.1">
    <property type="nucleotide sequence ID" value="NZ_JBHSMC010000015.1"/>
</dbReference>
<dbReference type="SUPFAM" id="SSF53756">
    <property type="entry name" value="UDP-Glycosyltransferase/glycogen phosphorylase"/>
    <property type="match status" value="1"/>
</dbReference>
<comment type="caution">
    <text evidence="3">The sequence shown here is derived from an EMBL/GenBank/DDBJ whole genome shotgun (WGS) entry which is preliminary data.</text>
</comment>
<dbReference type="PANTHER" id="PTHR46401">
    <property type="entry name" value="GLYCOSYLTRANSFERASE WBBK-RELATED"/>
    <property type="match status" value="1"/>
</dbReference>
<keyword evidence="1 3" id="KW-0808">Transferase</keyword>
<keyword evidence="3" id="KW-0328">Glycosyltransferase</keyword>
<evidence type="ECO:0000313" key="4">
    <source>
        <dbReference type="Proteomes" id="UP001596147"/>
    </source>
</evidence>
<feature type="domain" description="Glycosyl transferase family 1" evidence="2">
    <location>
        <begin position="164"/>
        <end position="316"/>
    </location>
</feature>
<name>A0ABW0LIA9_9BACI</name>
<dbReference type="EC" id="2.4.-.-" evidence="3"/>
<organism evidence="3 4">
    <name type="scientific">Lederbergia graminis</name>
    <dbReference type="NCBI Taxonomy" id="735518"/>
    <lineage>
        <taxon>Bacteria</taxon>
        <taxon>Bacillati</taxon>
        <taxon>Bacillota</taxon>
        <taxon>Bacilli</taxon>
        <taxon>Bacillales</taxon>
        <taxon>Bacillaceae</taxon>
        <taxon>Lederbergia</taxon>
    </lineage>
</organism>
<protein>
    <submittedName>
        <fullName evidence="3">Glycosyltransferase</fullName>
        <ecNumber evidence="3">2.4.-.-</ecNumber>
    </submittedName>
</protein>
<evidence type="ECO:0000259" key="2">
    <source>
        <dbReference type="Pfam" id="PF00534"/>
    </source>
</evidence>
<dbReference type="Pfam" id="PF00534">
    <property type="entry name" value="Glycos_transf_1"/>
    <property type="match status" value="1"/>
</dbReference>
<dbReference type="Proteomes" id="UP001596147">
    <property type="component" value="Unassembled WGS sequence"/>
</dbReference>
<dbReference type="InterPro" id="IPR001296">
    <property type="entry name" value="Glyco_trans_1"/>
</dbReference>
<proteinExistence type="predicted"/>
<evidence type="ECO:0000313" key="3">
    <source>
        <dbReference type="EMBL" id="MFC5465584.1"/>
    </source>
</evidence>
<keyword evidence="4" id="KW-1185">Reference proteome</keyword>
<evidence type="ECO:0000256" key="1">
    <source>
        <dbReference type="ARBA" id="ARBA00022679"/>
    </source>
</evidence>
<gene>
    <name evidence="3" type="ORF">ACFPM4_12605</name>
</gene>
<dbReference type="Gene3D" id="3.40.50.2000">
    <property type="entry name" value="Glycogen Phosphorylase B"/>
    <property type="match status" value="2"/>
</dbReference>
<reference evidence="4" key="1">
    <citation type="journal article" date="2019" name="Int. J. Syst. Evol. Microbiol.">
        <title>The Global Catalogue of Microorganisms (GCM) 10K type strain sequencing project: providing services to taxonomists for standard genome sequencing and annotation.</title>
        <authorList>
            <consortium name="The Broad Institute Genomics Platform"/>
            <consortium name="The Broad Institute Genome Sequencing Center for Infectious Disease"/>
            <person name="Wu L."/>
            <person name="Ma J."/>
        </authorList>
    </citation>
    <scope>NUCLEOTIDE SEQUENCE [LARGE SCALE GENOMIC DNA]</scope>
    <source>
        <strain evidence="4">CGMCC 1.12237</strain>
    </source>
</reference>